<evidence type="ECO:0000313" key="4">
    <source>
        <dbReference type="EMBL" id="XCH10199.1"/>
    </source>
</evidence>
<dbReference type="InterPro" id="IPR006311">
    <property type="entry name" value="TAT_signal"/>
</dbReference>
<evidence type="ECO:0000259" key="3">
    <source>
        <dbReference type="Pfam" id="PF07732"/>
    </source>
</evidence>
<dbReference type="EMBL" id="CP159279">
    <property type="protein sequence ID" value="XCH10199.1"/>
    <property type="molecule type" value="Genomic_DNA"/>
</dbReference>
<sequence length="598" mass="65632">MTVSHMWPGANAAAEAIATSWEDVMATTRRDVLKLSLLGGAVAVTASTGGPAIAGVPGRRGADDDEETVISPSKLAPANMPVPFTTVFRRPPELLPYATGRDRDGTPFAKYALNQKLGRAQIARGLSTTLAGYNGVFPGPTIRVQQGTRSELRISNRLPATGLLYPNTFNTVTHLHGSASLPQYDGYANDRTAPGRVKNYHYPNWQAARTLWYHDHNHMLTAQGVYSGLASIYSITSARERAQLPQGEFDVPILVSDVMLNADGSLGYNDNGHAGLWGDIIMVNGVPWPTMKVKPRIYRFRFLVGSITRSYRFALSNGDPFHVVGTDAGMTPKVQAVSSWRQGTAERYEVLIDFRKYKPGQSVELRNLSNKNNVNFANTGKVMKFQVVADSPAQPGSRTIAAIPTTLDAGPHPTKALGGLDTMALTPDMAVAKRILRVQRQSGEWTINGETWDTVEKSNFTRCFANPQRNQVEQWTIVNESGGWFHPVHIHLIDGKIIGRNTNGGKPFAWEGGPKDVFYAGENESVTVLMQFDTGKHVGGRYMVHCHNLVHEDHDMMVQFAVGDLRNNDPINADKPVLETRPEGYYASKYKLAYPAGT</sequence>
<dbReference type="AlphaFoldDB" id="A0AAU8ENP2"/>
<comment type="similarity">
    <text evidence="1">Belongs to the multicopper oxidase family.</text>
</comment>
<feature type="domain" description="Plastocyanin-like" evidence="3">
    <location>
        <begin position="120"/>
        <end position="228"/>
    </location>
</feature>
<dbReference type="PROSITE" id="PS51318">
    <property type="entry name" value="TAT"/>
    <property type="match status" value="1"/>
</dbReference>
<dbReference type="SUPFAM" id="SSF49503">
    <property type="entry name" value="Cupredoxins"/>
    <property type="match status" value="3"/>
</dbReference>
<dbReference type="InterPro" id="IPR011706">
    <property type="entry name" value="Cu-oxidase_C"/>
</dbReference>
<gene>
    <name evidence="4" type="ORF">ABRP34_15325</name>
</gene>
<feature type="domain" description="Plastocyanin-like" evidence="2">
    <location>
        <begin position="431"/>
        <end position="563"/>
    </location>
</feature>
<dbReference type="InterPro" id="IPR011707">
    <property type="entry name" value="Cu-oxidase-like_N"/>
</dbReference>
<dbReference type="InterPro" id="IPR008972">
    <property type="entry name" value="Cupredoxin"/>
</dbReference>
<dbReference type="GO" id="GO:0005507">
    <property type="term" value="F:copper ion binding"/>
    <property type="evidence" value="ECO:0007669"/>
    <property type="project" value="InterPro"/>
</dbReference>
<reference evidence="4" key="1">
    <citation type="submission" date="2024-06" db="EMBL/GenBank/DDBJ databases">
        <title>Biodegradation of dimethachlon by Arthrobacter sp. K5: mechanistic insights and ecological implications.</title>
        <authorList>
            <person name="Hu S."/>
            <person name="Lu P."/>
        </authorList>
    </citation>
    <scope>NUCLEOTIDE SEQUENCE</scope>
    <source>
        <strain evidence="4">K5</strain>
    </source>
</reference>
<evidence type="ECO:0000256" key="1">
    <source>
        <dbReference type="ARBA" id="ARBA00010609"/>
    </source>
</evidence>
<name>A0AAU8ENP2_9MICC</name>
<organism evidence="4">
    <name type="scientific">Arthrobacter sp. K5</name>
    <dbReference type="NCBI Taxonomy" id="2839623"/>
    <lineage>
        <taxon>Bacteria</taxon>
        <taxon>Bacillati</taxon>
        <taxon>Actinomycetota</taxon>
        <taxon>Actinomycetes</taxon>
        <taxon>Micrococcales</taxon>
        <taxon>Micrococcaceae</taxon>
        <taxon>Arthrobacter</taxon>
    </lineage>
</organism>
<dbReference type="PANTHER" id="PTHR48267">
    <property type="entry name" value="CUPREDOXIN SUPERFAMILY PROTEIN"/>
    <property type="match status" value="1"/>
</dbReference>
<protein>
    <submittedName>
        <fullName evidence="4">Multicopper oxidase domain-containing protein</fullName>
    </submittedName>
</protein>
<dbReference type="Pfam" id="PF07732">
    <property type="entry name" value="Cu-oxidase_3"/>
    <property type="match status" value="1"/>
</dbReference>
<accession>A0AAU8ENP2</accession>
<dbReference type="Gene3D" id="2.60.40.420">
    <property type="entry name" value="Cupredoxins - blue copper proteins"/>
    <property type="match status" value="3"/>
</dbReference>
<dbReference type="RefSeq" id="WP_353710848.1">
    <property type="nucleotide sequence ID" value="NZ_CP159279.1"/>
</dbReference>
<dbReference type="Pfam" id="PF07731">
    <property type="entry name" value="Cu-oxidase_2"/>
    <property type="match status" value="1"/>
</dbReference>
<proteinExistence type="inferred from homology"/>
<dbReference type="PANTHER" id="PTHR48267:SF1">
    <property type="entry name" value="BILIRUBIN OXIDASE"/>
    <property type="match status" value="1"/>
</dbReference>
<dbReference type="CDD" id="cd13889">
    <property type="entry name" value="CuRO_3_BOD"/>
    <property type="match status" value="1"/>
</dbReference>
<dbReference type="GO" id="GO:0016491">
    <property type="term" value="F:oxidoreductase activity"/>
    <property type="evidence" value="ECO:0007669"/>
    <property type="project" value="InterPro"/>
</dbReference>
<dbReference type="InterPro" id="IPR045087">
    <property type="entry name" value="Cu-oxidase_fam"/>
</dbReference>
<evidence type="ECO:0000259" key="2">
    <source>
        <dbReference type="Pfam" id="PF07731"/>
    </source>
</evidence>